<proteinExistence type="inferred from homology"/>
<dbReference type="InterPro" id="IPR000819">
    <property type="entry name" value="Peptidase_M17_C"/>
</dbReference>
<keyword evidence="5 8" id="KW-0645">Protease</keyword>
<evidence type="ECO:0000313" key="11">
    <source>
        <dbReference type="EMBL" id="ALX05157.1"/>
    </source>
</evidence>
<keyword evidence="8" id="KW-0479">Metal-binding</keyword>
<dbReference type="PROSITE" id="PS00631">
    <property type="entry name" value="CYTOSOL_AP"/>
    <property type="match status" value="1"/>
</dbReference>
<keyword evidence="6 8" id="KW-0378">Hydrolase</keyword>
<dbReference type="PANTHER" id="PTHR11963:SF23">
    <property type="entry name" value="CYTOSOL AMINOPEPTIDASE"/>
    <property type="match status" value="1"/>
</dbReference>
<protein>
    <recommendedName>
        <fullName evidence="8">Probable cytosol aminopeptidase</fullName>
        <ecNumber evidence="8">3.4.11.1</ecNumber>
    </recommendedName>
    <alternativeName>
        <fullName evidence="8">Leucine aminopeptidase</fullName>
        <shortName evidence="8">LAP</shortName>
        <ecNumber evidence="8">3.4.11.10</ecNumber>
    </alternativeName>
    <alternativeName>
        <fullName evidence="8">Leucyl aminopeptidase</fullName>
    </alternativeName>
</protein>
<feature type="binding site" evidence="8">
    <location>
        <position position="259"/>
    </location>
    <ligand>
        <name>Mn(2+)</name>
        <dbReference type="ChEBI" id="CHEBI:29035"/>
        <label>2</label>
    </ligand>
</feature>
<feature type="binding site" evidence="8">
    <location>
        <position position="282"/>
    </location>
    <ligand>
        <name>Mn(2+)</name>
        <dbReference type="ChEBI" id="CHEBI:29035"/>
        <label>2</label>
    </ligand>
</feature>
<dbReference type="NCBIfam" id="NF002073">
    <property type="entry name" value="PRK00913.1-2"/>
    <property type="match status" value="1"/>
</dbReference>
<feature type="binding site" evidence="8">
    <location>
        <position position="341"/>
    </location>
    <ligand>
        <name>Mn(2+)</name>
        <dbReference type="ChEBI" id="CHEBI:29035"/>
        <label>1</label>
    </ligand>
</feature>
<dbReference type="EC" id="3.4.11.1" evidence="8"/>
<dbReference type="GO" id="GO:0070006">
    <property type="term" value="F:metalloaminopeptidase activity"/>
    <property type="evidence" value="ECO:0007669"/>
    <property type="project" value="InterPro"/>
</dbReference>
<comment type="cofactor">
    <cofactor evidence="8">
        <name>Mn(2+)</name>
        <dbReference type="ChEBI" id="CHEBI:29035"/>
    </cofactor>
    <text evidence="8">Binds 2 manganese ions per subunit.</text>
</comment>
<dbReference type="SUPFAM" id="SSF53187">
    <property type="entry name" value="Zn-dependent exopeptidases"/>
    <property type="match status" value="1"/>
</dbReference>
<dbReference type="Gene3D" id="3.40.220.10">
    <property type="entry name" value="Leucine Aminopeptidase, subunit E, domain 1"/>
    <property type="match status" value="1"/>
</dbReference>
<comment type="function">
    <text evidence="7 8">Presumably involved in the processing and regular turnover of intracellular proteins. Catalyzes the removal of unsubstituted N-terminal amino acids from various peptides.</text>
</comment>
<comment type="catalytic activity">
    <reaction evidence="1 8">
        <text>Release of an N-terminal amino acid, Xaa-|-Yaa-, in which Xaa is preferably Leu, but may be other amino acids including Pro although not Arg or Lys, and Yaa may be Pro. Amino acid amides and methyl esters are also readily hydrolyzed, but rates on arylamides are exceedingly low.</text>
        <dbReference type="EC" id="3.4.11.1"/>
    </reaction>
</comment>
<evidence type="ECO:0000256" key="1">
    <source>
        <dbReference type="ARBA" id="ARBA00000135"/>
    </source>
</evidence>
<keyword evidence="12" id="KW-1185">Reference proteome</keyword>
<evidence type="ECO:0000256" key="8">
    <source>
        <dbReference type="HAMAP-Rule" id="MF_00181"/>
    </source>
</evidence>
<accession>A0A0U4CIF2</accession>
<organism evidence="11 12">
    <name type="scientific">Aeromicrobium erythreum</name>
    <dbReference type="NCBI Taxonomy" id="2041"/>
    <lineage>
        <taxon>Bacteria</taxon>
        <taxon>Bacillati</taxon>
        <taxon>Actinomycetota</taxon>
        <taxon>Actinomycetes</taxon>
        <taxon>Propionibacteriales</taxon>
        <taxon>Nocardioidaceae</taxon>
        <taxon>Aeromicrobium</taxon>
    </lineage>
</organism>
<dbReference type="PANTHER" id="PTHR11963">
    <property type="entry name" value="LEUCINE AMINOPEPTIDASE-RELATED"/>
    <property type="match status" value="1"/>
</dbReference>
<feature type="active site" evidence="8">
    <location>
        <position position="271"/>
    </location>
</feature>
<name>A0A0U4CIF2_9ACTN</name>
<keyword evidence="8" id="KW-0963">Cytoplasm</keyword>
<dbReference type="PRINTS" id="PR00481">
    <property type="entry name" value="LAMNOPPTDASE"/>
</dbReference>
<feature type="binding site" evidence="8">
    <location>
        <position position="264"/>
    </location>
    <ligand>
        <name>Mn(2+)</name>
        <dbReference type="ChEBI" id="CHEBI:29035"/>
        <label>1</label>
    </ligand>
</feature>
<keyword evidence="8" id="KW-0464">Manganese</keyword>
<feature type="binding site" evidence="8">
    <location>
        <position position="343"/>
    </location>
    <ligand>
        <name>Mn(2+)</name>
        <dbReference type="ChEBI" id="CHEBI:29035"/>
        <label>2</label>
    </ligand>
</feature>
<feature type="binding site" evidence="8">
    <location>
        <position position="264"/>
    </location>
    <ligand>
        <name>Mn(2+)</name>
        <dbReference type="ChEBI" id="CHEBI:29035"/>
        <label>2</label>
    </ligand>
</feature>
<evidence type="ECO:0000256" key="5">
    <source>
        <dbReference type="ARBA" id="ARBA00022670"/>
    </source>
</evidence>
<dbReference type="GO" id="GO:0030145">
    <property type="term" value="F:manganese ion binding"/>
    <property type="evidence" value="ECO:0007669"/>
    <property type="project" value="UniProtKB-UniRule"/>
</dbReference>
<feature type="domain" description="Cytosol aminopeptidase" evidence="10">
    <location>
        <begin position="339"/>
        <end position="346"/>
    </location>
</feature>
<evidence type="ECO:0000256" key="7">
    <source>
        <dbReference type="ARBA" id="ARBA00049972"/>
    </source>
</evidence>
<evidence type="ECO:0000313" key="12">
    <source>
        <dbReference type="Proteomes" id="UP000067689"/>
    </source>
</evidence>
<dbReference type="InterPro" id="IPR043472">
    <property type="entry name" value="Macro_dom-like"/>
</dbReference>
<feature type="active site" evidence="8">
    <location>
        <position position="345"/>
    </location>
</feature>
<keyword evidence="4 8" id="KW-0031">Aminopeptidase</keyword>
<dbReference type="Pfam" id="PF00883">
    <property type="entry name" value="Peptidase_M17"/>
    <property type="match status" value="1"/>
</dbReference>
<dbReference type="HAMAP" id="MF_00181">
    <property type="entry name" value="Cytosol_peptidase_M17"/>
    <property type="match status" value="1"/>
</dbReference>
<dbReference type="InterPro" id="IPR008283">
    <property type="entry name" value="Peptidase_M17_N"/>
</dbReference>
<feature type="region of interest" description="Disordered" evidence="9">
    <location>
        <begin position="1"/>
        <end position="20"/>
    </location>
</feature>
<dbReference type="SUPFAM" id="SSF52949">
    <property type="entry name" value="Macro domain-like"/>
    <property type="match status" value="1"/>
</dbReference>
<comment type="similarity">
    <text evidence="3 8">Belongs to the peptidase M17 family.</text>
</comment>
<reference evidence="11 12" key="1">
    <citation type="journal article" date="1991" name="Int. J. Syst. Bacteriol.">
        <title>Description of the erythromycin-producing bacterium Arthrobacter sp. strain NRRL B-3381 as Aeromicrobium erythreum gen. nov., sp. nov.</title>
        <authorList>
            <person name="Miller E.S."/>
            <person name="Woese C.R."/>
            <person name="Brenner S."/>
        </authorList>
    </citation>
    <scope>NUCLEOTIDE SEQUENCE [LARGE SCALE GENOMIC DNA]</scope>
    <source>
        <strain evidence="11 12">AR18</strain>
    </source>
</reference>
<dbReference type="PATRIC" id="fig|2041.4.peg.2260"/>
<comment type="catalytic activity">
    <reaction evidence="2 8">
        <text>Release of an N-terminal amino acid, preferentially leucine, but not glutamic or aspartic acids.</text>
        <dbReference type="EC" id="3.4.11.10"/>
    </reaction>
</comment>
<dbReference type="GO" id="GO:0006508">
    <property type="term" value="P:proteolysis"/>
    <property type="evidence" value="ECO:0007669"/>
    <property type="project" value="UniProtKB-KW"/>
</dbReference>
<evidence type="ECO:0000259" key="10">
    <source>
        <dbReference type="PROSITE" id="PS00631"/>
    </source>
</evidence>
<dbReference type="Gene3D" id="3.40.630.10">
    <property type="entry name" value="Zn peptidases"/>
    <property type="match status" value="1"/>
</dbReference>
<dbReference type="Proteomes" id="UP000067689">
    <property type="component" value="Chromosome"/>
</dbReference>
<dbReference type="CDD" id="cd00433">
    <property type="entry name" value="Peptidase_M17"/>
    <property type="match status" value="1"/>
</dbReference>
<evidence type="ECO:0000256" key="6">
    <source>
        <dbReference type="ARBA" id="ARBA00022801"/>
    </source>
</evidence>
<feature type="binding site" evidence="8">
    <location>
        <position position="343"/>
    </location>
    <ligand>
        <name>Mn(2+)</name>
        <dbReference type="ChEBI" id="CHEBI:29035"/>
        <label>1</label>
    </ligand>
</feature>
<gene>
    <name evidence="8" type="primary">pepA</name>
    <name evidence="11" type="ORF">AERYTH_10810</name>
</gene>
<comment type="subcellular location">
    <subcellularLocation>
        <location evidence="8">Cytoplasm</location>
    </subcellularLocation>
</comment>
<dbReference type="AlphaFoldDB" id="A0A0U4CIF2"/>
<dbReference type="KEGG" id="aer:AERYTH_10810"/>
<evidence type="ECO:0000256" key="9">
    <source>
        <dbReference type="SAM" id="MobiDB-lite"/>
    </source>
</evidence>
<dbReference type="EC" id="3.4.11.10" evidence="8"/>
<dbReference type="STRING" id="2041.AERYTH_10810"/>
<dbReference type="Pfam" id="PF02789">
    <property type="entry name" value="Peptidase_M17_N"/>
    <property type="match status" value="1"/>
</dbReference>
<dbReference type="InterPro" id="IPR011356">
    <property type="entry name" value="Leucine_aapep/pepB"/>
</dbReference>
<evidence type="ECO:0000256" key="3">
    <source>
        <dbReference type="ARBA" id="ARBA00009528"/>
    </source>
</evidence>
<evidence type="ECO:0000256" key="2">
    <source>
        <dbReference type="ARBA" id="ARBA00000967"/>
    </source>
</evidence>
<dbReference type="EMBL" id="CP011502">
    <property type="protein sequence ID" value="ALX05157.1"/>
    <property type="molecule type" value="Genomic_DNA"/>
</dbReference>
<dbReference type="GO" id="GO:0005737">
    <property type="term" value="C:cytoplasm"/>
    <property type="evidence" value="ECO:0007669"/>
    <property type="project" value="UniProtKB-SubCell"/>
</dbReference>
<evidence type="ECO:0000256" key="4">
    <source>
        <dbReference type="ARBA" id="ARBA00022438"/>
    </source>
</evidence>
<sequence>MAPSTPARSSASSLPDVSVSTAKPSTVKTDVLVLGVRTDDDAADLAPTLALLGFTGEKGQVVVAPGGEATKAGTVVAVGLSEEPDAEELRRAAASGVRAAIRLKASTTALALQPAGADDVVAVAEGALLGAYRYEAYKTKASDDDARLGAVTVLSAFGRQSTVVDAVEHAAVVARATALARDWVNTPPGDLRPPAFADQIAEVAGRQPVKVSVWDERRLEKEGCGGILGVGAGSEAPPRLVRLSYEPRKAVTHLALVGKGITFDSGGLSIKSGSGMQTMKIDMAGAAAVVAATLAIAELGLPVKVTAFACLAENMPSGSATRPGDVLIMRSGSTVEVHNTDAEGRLVLADGLSLAVEAGADRIVDVATLTGACVVALGERTTGVLGNDDALSDAILDAARTTGESMWPLPIVEEMKSAVTSSKIADIRQHNPKPYGGTLFAAAFLREFVGDTPWAHLDIAGPSFNDGGEHGYTPSGGTGVSVRTLVRLASDLASGD</sequence>
<dbReference type="InterPro" id="IPR023042">
    <property type="entry name" value="Peptidase_M17_leu_NH2_pept"/>
</dbReference>